<comment type="caution">
    <text evidence="1">The sequence shown here is derived from an EMBL/GenBank/DDBJ whole genome shotgun (WGS) entry which is preliminary data.</text>
</comment>
<evidence type="ECO:0000313" key="1">
    <source>
        <dbReference type="EMBL" id="OAN13244.1"/>
    </source>
</evidence>
<accession>A0A178K936</accession>
<proteinExistence type="predicted"/>
<dbReference type="EMBL" id="LVHF01000029">
    <property type="protein sequence ID" value="OAN13244.1"/>
    <property type="molecule type" value="Genomic_DNA"/>
</dbReference>
<dbReference type="AlphaFoldDB" id="A0A178K936"/>
<keyword evidence="2" id="KW-1185">Reference proteome</keyword>
<dbReference type="OrthoDB" id="6492516at2"/>
<sequence length="248" mass="26978">MDAQDFNDNTIKALVEKVLAQMAKPTLLVLTAANGYRQEIASQLGTWQGIQWHILTLPDTPNEFAAVQHLGTQVQWDASKPVTWLDQYQQVLFPFLDVATLAEVSNGLHLTPAGQVFQYALMKGLPTYALNYQCDLTSELNQLLGLASNQTMCERATSQLATLTQLGAVTGSFAEIKAAMLGQAEAKQAEPAPLSSNTAVSEPLAPESSTSGYITLNEVMSKGVNAFTLRDNLTDLAAEYLKEQQQIQ</sequence>
<dbReference type="STRING" id="858640.A3K86_16440"/>
<organism evidence="1 2">
    <name type="scientific">Photobacterium jeanii</name>
    <dbReference type="NCBI Taxonomy" id="858640"/>
    <lineage>
        <taxon>Bacteria</taxon>
        <taxon>Pseudomonadati</taxon>
        <taxon>Pseudomonadota</taxon>
        <taxon>Gammaproteobacteria</taxon>
        <taxon>Vibrionales</taxon>
        <taxon>Vibrionaceae</taxon>
        <taxon>Photobacterium</taxon>
    </lineage>
</organism>
<dbReference type="Proteomes" id="UP000078503">
    <property type="component" value="Unassembled WGS sequence"/>
</dbReference>
<reference evidence="1 2" key="1">
    <citation type="submission" date="2016-03" db="EMBL/GenBank/DDBJ databases">
        <title>Photobacterium proteolyticum sp. nov. a protease producing bacterium isolated from ocean sediments of Laizhou Bay.</title>
        <authorList>
            <person name="Li Y."/>
        </authorList>
    </citation>
    <scope>NUCLEOTIDE SEQUENCE [LARGE SCALE GENOMIC DNA]</scope>
    <source>
        <strain evidence="1 2">R-40508</strain>
    </source>
</reference>
<dbReference type="RefSeq" id="WP_068333557.1">
    <property type="nucleotide sequence ID" value="NZ_LVHF01000029.1"/>
</dbReference>
<name>A0A178K936_9GAMM</name>
<protein>
    <recommendedName>
        <fullName evidence="3">Flavoprotein</fullName>
    </recommendedName>
</protein>
<gene>
    <name evidence="1" type="ORF">A3K86_16440</name>
</gene>
<evidence type="ECO:0008006" key="3">
    <source>
        <dbReference type="Google" id="ProtNLM"/>
    </source>
</evidence>
<evidence type="ECO:0000313" key="2">
    <source>
        <dbReference type="Proteomes" id="UP000078503"/>
    </source>
</evidence>